<evidence type="ECO:0000313" key="2">
    <source>
        <dbReference type="EMBL" id="KAK4227547.1"/>
    </source>
</evidence>
<keyword evidence="1" id="KW-0732">Signal</keyword>
<reference evidence="2" key="2">
    <citation type="submission" date="2023-05" db="EMBL/GenBank/DDBJ databases">
        <authorList>
            <consortium name="Lawrence Berkeley National Laboratory"/>
            <person name="Steindorff A."/>
            <person name="Hensen N."/>
            <person name="Bonometti L."/>
            <person name="Westerberg I."/>
            <person name="Brannstrom I.O."/>
            <person name="Guillou S."/>
            <person name="Cros-Aarteil S."/>
            <person name="Calhoun S."/>
            <person name="Haridas S."/>
            <person name="Kuo A."/>
            <person name="Mondo S."/>
            <person name="Pangilinan J."/>
            <person name="Riley R."/>
            <person name="Labutti K."/>
            <person name="Andreopoulos B."/>
            <person name="Lipzen A."/>
            <person name="Chen C."/>
            <person name="Yanf M."/>
            <person name="Daum C."/>
            <person name="Ng V."/>
            <person name="Clum A."/>
            <person name="Ohm R."/>
            <person name="Martin F."/>
            <person name="Silar P."/>
            <person name="Natvig D."/>
            <person name="Lalanne C."/>
            <person name="Gautier V."/>
            <person name="Ament-Velasquez S.L."/>
            <person name="Kruys A."/>
            <person name="Hutchinson M.I."/>
            <person name="Powell A.J."/>
            <person name="Barry K."/>
            <person name="Miller A.N."/>
            <person name="Grigoriev I.V."/>
            <person name="Debuchy R."/>
            <person name="Gladieux P."/>
            <person name="Thoren M.H."/>
            <person name="Johannesson H."/>
        </authorList>
    </citation>
    <scope>NUCLEOTIDE SEQUENCE</scope>
    <source>
        <strain evidence="2">CBS 990.96</strain>
    </source>
</reference>
<name>A0AAN7BQC1_9PEZI</name>
<proteinExistence type="predicted"/>
<dbReference type="AlphaFoldDB" id="A0AAN7BQC1"/>
<feature type="signal peptide" evidence="1">
    <location>
        <begin position="1"/>
        <end position="22"/>
    </location>
</feature>
<gene>
    <name evidence="2" type="ORF">QBC38DRAFT_477246</name>
</gene>
<organism evidence="2 3">
    <name type="scientific">Podospora fimiseda</name>
    <dbReference type="NCBI Taxonomy" id="252190"/>
    <lineage>
        <taxon>Eukaryota</taxon>
        <taxon>Fungi</taxon>
        <taxon>Dikarya</taxon>
        <taxon>Ascomycota</taxon>
        <taxon>Pezizomycotina</taxon>
        <taxon>Sordariomycetes</taxon>
        <taxon>Sordariomycetidae</taxon>
        <taxon>Sordariales</taxon>
        <taxon>Podosporaceae</taxon>
        <taxon>Podospora</taxon>
    </lineage>
</organism>
<sequence length="85" mass="9080">MSSNSSVAFFLVFFYVVGVVVDANISVNSSLDFLLGLVSDDDFEIWVVSLCSSCSIEGFGTMNESRDTATPSRSVFSVFSLGVSS</sequence>
<evidence type="ECO:0000256" key="1">
    <source>
        <dbReference type="SAM" id="SignalP"/>
    </source>
</evidence>
<evidence type="ECO:0008006" key="4">
    <source>
        <dbReference type="Google" id="ProtNLM"/>
    </source>
</evidence>
<keyword evidence="3" id="KW-1185">Reference proteome</keyword>
<dbReference type="EMBL" id="MU865329">
    <property type="protein sequence ID" value="KAK4227547.1"/>
    <property type="molecule type" value="Genomic_DNA"/>
</dbReference>
<comment type="caution">
    <text evidence="2">The sequence shown here is derived from an EMBL/GenBank/DDBJ whole genome shotgun (WGS) entry which is preliminary data.</text>
</comment>
<feature type="chain" id="PRO_5042812849" description="Secreted protein" evidence="1">
    <location>
        <begin position="23"/>
        <end position="85"/>
    </location>
</feature>
<reference evidence="2" key="1">
    <citation type="journal article" date="2023" name="Mol. Phylogenet. Evol.">
        <title>Genome-scale phylogeny and comparative genomics of the fungal order Sordariales.</title>
        <authorList>
            <person name="Hensen N."/>
            <person name="Bonometti L."/>
            <person name="Westerberg I."/>
            <person name="Brannstrom I.O."/>
            <person name="Guillou S."/>
            <person name="Cros-Aarteil S."/>
            <person name="Calhoun S."/>
            <person name="Haridas S."/>
            <person name="Kuo A."/>
            <person name="Mondo S."/>
            <person name="Pangilinan J."/>
            <person name="Riley R."/>
            <person name="LaButti K."/>
            <person name="Andreopoulos B."/>
            <person name="Lipzen A."/>
            <person name="Chen C."/>
            <person name="Yan M."/>
            <person name="Daum C."/>
            <person name="Ng V."/>
            <person name="Clum A."/>
            <person name="Steindorff A."/>
            <person name="Ohm R.A."/>
            <person name="Martin F."/>
            <person name="Silar P."/>
            <person name="Natvig D.O."/>
            <person name="Lalanne C."/>
            <person name="Gautier V."/>
            <person name="Ament-Velasquez S.L."/>
            <person name="Kruys A."/>
            <person name="Hutchinson M.I."/>
            <person name="Powell A.J."/>
            <person name="Barry K."/>
            <person name="Miller A.N."/>
            <person name="Grigoriev I.V."/>
            <person name="Debuchy R."/>
            <person name="Gladieux P."/>
            <person name="Hiltunen Thoren M."/>
            <person name="Johannesson H."/>
        </authorList>
    </citation>
    <scope>NUCLEOTIDE SEQUENCE</scope>
    <source>
        <strain evidence="2">CBS 990.96</strain>
    </source>
</reference>
<dbReference type="Proteomes" id="UP001301958">
    <property type="component" value="Unassembled WGS sequence"/>
</dbReference>
<evidence type="ECO:0000313" key="3">
    <source>
        <dbReference type="Proteomes" id="UP001301958"/>
    </source>
</evidence>
<protein>
    <recommendedName>
        <fullName evidence="4">Secreted protein</fullName>
    </recommendedName>
</protein>
<accession>A0AAN7BQC1</accession>